<reference evidence="2 3" key="1">
    <citation type="submission" date="2014-03" db="EMBL/GenBank/DDBJ databases">
        <title>Genome sequence of Sphingobium yanoikuyae B1.</title>
        <authorList>
            <person name="Gan H.M."/>
            <person name="Gan H.Y."/>
            <person name="Savka M.A."/>
        </authorList>
    </citation>
    <scope>NUCLEOTIDE SEQUENCE [LARGE SCALE GENOMIC DNA]</scope>
    <source>
        <strain evidence="2 3">B1</strain>
    </source>
</reference>
<name>A0A084EGQ4_SPHYA</name>
<dbReference type="Gene3D" id="3.40.50.150">
    <property type="entry name" value="Vaccinia Virus protein VP39"/>
    <property type="match status" value="1"/>
</dbReference>
<dbReference type="PATRIC" id="fig|13690.10.peg.3732"/>
<feature type="domain" description="Methyltransferase type 11" evidence="1">
    <location>
        <begin position="38"/>
        <end position="125"/>
    </location>
</feature>
<dbReference type="SUPFAM" id="SSF53335">
    <property type="entry name" value="S-adenosyl-L-methionine-dependent methyltransferases"/>
    <property type="match status" value="1"/>
</dbReference>
<dbReference type="AlphaFoldDB" id="A0A084EGQ4"/>
<evidence type="ECO:0000313" key="3">
    <source>
        <dbReference type="Proteomes" id="UP000028534"/>
    </source>
</evidence>
<gene>
    <name evidence="2" type="ORF">CP98_03644</name>
</gene>
<dbReference type="RefSeq" id="WP_037521375.1">
    <property type="nucleotide sequence ID" value="NZ_JGVR01000024.1"/>
</dbReference>
<evidence type="ECO:0000313" key="2">
    <source>
        <dbReference type="EMBL" id="KEZ17146.1"/>
    </source>
</evidence>
<dbReference type="eggNOG" id="COG2226">
    <property type="taxonomic scope" value="Bacteria"/>
</dbReference>
<dbReference type="Proteomes" id="UP000028534">
    <property type="component" value="Unassembled WGS sequence"/>
</dbReference>
<accession>A0A084EGQ4</accession>
<organism evidence="2 3">
    <name type="scientific">Sphingobium yanoikuyae</name>
    <name type="common">Sphingomonas yanoikuyae</name>
    <dbReference type="NCBI Taxonomy" id="13690"/>
    <lineage>
        <taxon>Bacteria</taxon>
        <taxon>Pseudomonadati</taxon>
        <taxon>Pseudomonadota</taxon>
        <taxon>Alphaproteobacteria</taxon>
        <taxon>Sphingomonadales</taxon>
        <taxon>Sphingomonadaceae</taxon>
        <taxon>Sphingobium</taxon>
    </lineage>
</organism>
<evidence type="ECO:0000259" key="1">
    <source>
        <dbReference type="Pfam" id="PF08241"/>
    </source>
</evidence>
<keyword evidence="2" id="KW-0808">Transferase</keyword>
<dbReference type="InterPro" id="IPR029063">
    <property type="entry name" value="SAM-dependent_MTases_sf"/>
</dbReference>
<protein>
    <submittedName>
        <fullName evidence="2">Putative methyl transferase</fullName>
    </submittedName>
</protein>
<dbReference type="Pfam" id="PF08241">
    <property type="entry name" value="Methyltransf_11"/>
    <property type="match status" value="1"/>
</dbReference>
<sequence length="225" mass="25420">MATAAPIPNRHQIIFRSLEGFLVRAIGEKEYSGIKTVLEFGCGKTGFAGDYLRPGRVSYGVDLHDHTDHWRKLGVLYRMSDGITIPLADSSIDLVVAHSVVEHVENLPNSLREINRVLKPGGIGYITVSPLYFSPNGSHIRSLPDWEHLRPGSKYYMMQQPIDREGAYLNKLTMSELLGMIGALPWNIMRMERFTVDNEIPDWLTGFPVLDLITREFRLVVRKAG</sequence>
<dbReference type="CDD" id="cd02440">
    <property type="entry name" value="AdoMet_MTases"/>
    <property type="match status" value="1"/>
</dbReference>
<proteinExistence type="predicted"/>
<comment type="caution">
    <text evidence="2">The sequence shown here is derived from an EMBL/GenBank/DDBJ whole genome shotgun (WGS) entry which is preliminary data.</text>
</comment>
<dbReference type="GO" id="GO:0008757">
    <property type="term" value="F:S-adenosylmethionine-dependent methyltransferase activity"/>
    <property type="evidence" value="ECO:0007669"/>
    <property type="project" value="InterPro"/>
</dbReference>
<dbReference type="EMBL" id="JGVR01000024">
    <property type="protein sequence ID" value="KEZ17146.1"/>
    <property type="molecule type" value="Genomic_DNA"/>
</dbReference>
<dbReference type="InterPro" id="IPR013216">
    <property type="entry name" value="Methyltransf_11"/>
</dbReference>